<dbReference type="InterPro" id="IPR019844">
    <property type="entry name" value="CSD_CS"/>
</dbReference>
<dbReference type="SUPFAM" id="SSF50249">
    <property type="entry name" value="Nucleic acid-binding proteins"/>
    <property type="match status" value="1"/>
</dbReference>
<dbReference type="FunFam" id="2.40.50.140:FF:000006">
    <property type="entry name" value="Cold shock protein CspC"/>
    <property type="match status" value="1"/>
</dbReference>
<organism evidence="8">
    <name type="scientific">Aspergillus arachidicola</name>
    <dbReference type="NCBI Taxonomy" id="656916"/>
    <lineage>
        <taxon>Eukaryota</taxon>
        <taxon>Fungi</taxon>
        <taxon>Dikarya</taxon>
        <taxon>Ascomycota</taxon>
        <taxon>Pezizomycotina</taxon>
        <taxon>Eurotiomycetes</taxon>
        <taxon>Eurotiomycetidae</taxon>
        <taxon>Eurotiales</taxon>
        <taxon>Aspergillaceae</taxon>
        <taxon>Aspergillus</taxon>
        <taxon>Aspergillus subgen. Circumdati</taxon>
    </lineage>
</organism>
<name>A0A5N6Y4I5_9EURO</name>
<comment type="subcellular location">
    <subcellularLocation>
        <location evidence="1">Cytoplasm</location>
    </subcellularLocation>
</comment>
<dbReference type="PRINTS" id="PR00050">
    <property type="entry name" value="COLDSHOCK"/>
</dbReference>
<dbReference type="Pfam" id="PF00313">
    <property type="entry name" value="CSD"/>
    <property type="match status" value="1"/>
</dbReference>
<evidence type="ECO:0000256" key="2">
    <source>
        <dbReference type="ARBA" id="ARBA00022490"/>
    </source>
</evidence>
<dbReference type="PANTHER" id="PTHR46565">
    <property type="entry name" value="COLD SHOCK DOMAIN PROTEIN 2"/>
    <property type="match status" value="1"/>
</dbReference>
<dbReference type="Proteomes" id="UP000325558">
    <property type="component" value="Unassembled WGS sequence"/>
</dbReference>
<keyword evidence="4" id="KW-0238">DNA-binding</keyword>
<dbReference type="Gene3D" id="2.40.50.140">
    <property type="entry name" value="Nucleic acid-binding proteins"/>
    <property type="match status" value="1"/>
</dbReference>
<proteinExistence type="predicted"/>
<dbReference type="OrthoDB" id="422005at2759"/>
<evidence type="ECO:0000259" key="7">
    <source>
        <dbReference type="PROSITE" id="PS51857"/>
    </source>
</evidence>
<dbReference type="AlphaFoldDB" id="A0A5N6Y4I5"/>
<evidence type="ECO:0000256" key="1">
    <source>
        <dbReference type="ARBA" id="ARBA00004496"/>
    </source>
</evidence>
<keyword evidence="6" id="KW-0804">Transcription</keyword>
<keyword evidence="5" id="KW-0010">Activator</keyword>
<evidence type="ECO:0000313" key="8">
    <source>
        <dbReference type="EMBL" id="KAE8340377.1"/>
    </source>
</evidence>
<feature type="non-terminal residue" evidence="8">
    <location>
        <position position="74"/>
    </location>
</feature>
<dbReference type="InterPro" id="IPR002059">
    <property type="entry name" value="CSP_DNA-bd"/>
</dbReference>
<keyword evidence="3" id="KW-0805">Transcription regulation</keyword>
<evidence type="ECO:0000256" key="3">
    <source>
        <dbReference type="ARBA" id="ARBA00023015"/>
    </source>
</evidence>
<evidence type="ECO:0000256" key="6">
    <source>
        <dbReference type="ARBA" id="ARBA00023163"/>
    </source>
</evidence>
<dbReference type="GO" id="GO:0003677">
    <property type="term" value="F:DNA binding"/>
    <property type="evidence" value="ECO:0007669"/>
    <property type="project" value="UniProtKB-KW"/>
</dbReference>
<dbReference type="PROSITE" id="PS51857">
    <property type="entry name" value="CSD_2"/>
    <property type="match status" value="1"/>
</dbReference>
<feature type="domain" description="CSD" evidence="7">
    <location>
        <begin position="6"/>
        <end position="71"/>
    </location>
</feature>
<gene>
    <name evidence="8" type="ORF">BDV24DRAFT_133771</name>
</gene>
<dbReference type="InterPro" id="IPR012340">
    <property type="entry name" value="NA-bd_OB-fold"/>
</dbReference>
<dbReference type="PIRSF" id="PIRSF002599">
    <property type="entry name" value="Cold_shock_A"/>
    <property type="match status" value="1"/>
</dbReference>
<sequence>MSDEDRQAGTVKWFHDDKGFGFIAPDDGGDDIFVHFRAIQKQGFKSLREGERVTFTLVQSNRGLTADEVRAETD</sequence>
<dbReference type="SMART" id="SM00357">
    <property type="entry name" value="CSP"/>
    <property type="match status" value="1"/>
</dbReference>
<protein>
    <submittedName>
        <fullName evidence="8">Cold shock-like protein CspA</fullName>
    </submittedName>
</protein>
<dbReference type="CDD" id="cd04458">
    <property type="entry name" value="CSP_CDS"/>
    <property type="match status" value="1"/>
</dbReference>
<keyword evidence="2" id="KW-0963">Cytoplasm</keyword>
<evidence type="ECO:0000256" key="4">
    <source>
        <dbReference type="ARBA" id="ARBA00023125"/>
    </source>
</evidence>
<dbReference type="PROSITE" id="PS00352">
    <property type="entry name" value="CSD_1"/>
    <property type="match status" value="1"/>
</dbReference>
<dbReference type="PANTHER" id="PTHR46565:SF20">
    <property type="entry name" value="COLD SHOCK DOMAIN-CONTAINING PROTEIN 4"/>
    <property type="match status" value="1"/>
</dbReference>
<dbReference type="GO" id="GO:0005737">
    <property type="term" value="C:cytoplasm"/>
    <property type="evidence" value="ECO:0007669"/>
    <property type="project" value="UniProtKB-SubCell"/>
</dbReference>
<reference evidence="8" key="1">
    <citation type="submission" date="2019-04" db="EMBL/GenBank/DDBJ databases">
        <title>Friends and foes A comparative genomics study of 23 Aspergillus species from section Flavi.</title>
        <authorList>
            <consortium name="DOE Joint Genome Institute"/>
            <person name="Kjaerbolling I."/>
            <person name="Vesth T."/>
            <person name="Frisvad J.C."/>
            <person name="Nybo J.L."/>
            <person name="Theobald S."/>
            <person name="Kildgaard S."/>
            <person name="Isbrandt T."/>
            <person name="Kuo A."/>
            <person name="Sato A."/>
            <person name="Lyhne E.K."/>
            <person name="Kogle M.E."/>
            <person name="Wiebenga A."/>
            <person name="Kun R.S."/>
            <person name="Lubbers R.J."/>
            <person name="Makela M.R."/>
            <person name="Barry K."/>
            <person name="Chovatia M."/>
            <person name="Clum A."/>
            <person name="Daum C."/>
            <person name="Haridas S."/>
            <person name="He G."/>
            <person name="LaButti K."/>
            <person name="Lipzen A."/>
            <person name="Mondo S."/>
            <person name="Riley R."/>
            <person name="Salamov A."/>
            <person name="Simmons B.A."/>
            <person name="Magnuson J.K."/>
            <person name="Henrissat B."/>
            <person name="Mortensen U.H."/>
            <person name="Larsen T.O."/>
            <person name="Devries R.P."/>
            <person name="Grigoriev I.V."/>
            <person name="Machida M."/>
            <person name="Baker S.E."/>
            <person name="Andersen M.R."/>
        </authorList>
    </citation>
    <scope>NUCLEOTIDE SEQUENCE</scope>
    <source>
        <strain evidence="8">CBS 117612</strain>
    </source>
</reference>
<accession>A0A5N6Y4I5</accession>
<dbReference type="InterPro" id="IPR011129">
    <property type="entry name" value="CSD"/>
</dbReference>
<dbReference type="InterPro" id="IPR012156">
    <property type="entry name" value="Cold_shock_CspA"/>
</dbReference>
<dbReference type="EMBL" id="ML737148">
    <property type="protein sequence ID" value="KAE8340377.1"/>
    <property type="molecule type" value="Genomic_DNA"/>
</dbReference>
<evidence type="ECO:0000256" key="5">
    <source>
        <dbReference type="ARBA" id="ARBA00023159"/>
    </source>
</evidence>